<evidence type="ECO:0000256" key="12">
    <source>
        <dbReference type="HAMAP-Rule" id="MF_01849"/>
    </source>
</evidence>
<gene>
    <name evidence="12" type="primary">rlmN</name>
    <name evidence="14" type="ORF">A2438_01460</name>
</gene>
<comment type="caution">
    <text evidence="12">Lacks conserved residue(s) required for the propagation of feature annotation.</text>
</comment>
<sequence length="340" mass="38133">MNINSLLPHEIAEGFRGKQVFSWLHKQLVTDFALMTNLPKADREKLSENFTILVPKIVKIQKSFDGTKKYLLNFGEDKIETVLIQDKSGRKTICASTQIGCPLTCRICATGKMGFKRNLTADEIIAQIELVYRENDGVENVVFMGMGEPLLNLENVLKTIEVINHEKGLNIGARKITVSTAGIPHKIIELGSYKKQIRLAVSLNSPFDEKRSAIMPINKKYPLPLLFSAIKKYIDLSGRRVTFEYVLIRDFNDRERDVEALWKLCKDLNVNINLIPLNPTGKSKYAPSSQKISEWFANQLKQNGINAVVRRSKGMDILGACGQLAAKGSGQPPVPPQSRH</sequence>
<dbReference type="InterPro" id="IPR048641">
    <property type="entry name" value="RlmN_N"/>
</dbReference>
<dbReference type="InterPro" id="IPR027492">
    <property type="entry name" value="RNA_MTrfase_RlmN"/>
</dbReference>
<dbReference type="Gene3D" id="1.10.150.530">
    <property type="match status" value="1"/>
</dbReference>
<name>A0A1F4U7X3_UNCSA</name>
<keyword evidence="7 12" id="KW-0949">S-adenosyl-L-methionine</keyword>
<comment type="catalytic activity">
    <reaction evidence="12">
        <text>adenosine(2503) in 23S rRNA + 2 reduced [2Fe-2S]-[ferredoxin] + 2 S-adenosyl-L-methionine = 2-methyladenosine(2503) in 23S rRNA + 5'-deoxyadenosine + L-methionine + 2 oxidized [2Fe-2S]-[ferredoxin] + S-adenosyl-L-homocysteine</text>
        <dbReference type="Rhea" id="RHEA:42916"/>
        <dbReference type="Rhea" id="RHEA-COMP:10000"/>
        <dbReference type="Rhea" id="RHEA-COMP:10001"/>
        <dbReference type="Rhea" id="RHEA-COMP:10152"/>
        <dbReference type="Rhea" id="RHEA-COMP:10282"/>
        <dbReference type="ChEBI" id="CHEBI:17319"/>
        <dbReference type="ChEBI" id="CHEBI:33737"/>
        <dbReference type="ChEBI" id="CHEBI:33738"/>
        <dbReference type="ChEBI" id="CHEBI:57844"/>
        <dbReference type="ChEBI" id="CHEBI:57856"/>
        <dbReference type="ChEBI" id="CHEBI:59789"/>
        <dbReference type="ChEBI" id="CHEBI:74411"/>
        <dbReference type="ChEBI" id="CHEBI:74497"/>
        <dbReference type="EC" id="2.1.1.192"/>
    </reaction>
</comment>
<dbReference type="GO" id="GO:0019843">
    <property type="term" value="F:rRNA binding"/>
    <property type="evidence" value="ECO:0007669"/>
    <property type="project" value="UniProtKB-UniRule"/>
</dbReference>
<dbReference type="PANTHER" id="PTHR30544:SF5">
    <property type="entry name" value="RADICAL SAM CORE DOMAIN-CONTAINING PROTEIN"/>
    <property type="match status" value="1"/>
</dbReference>
<evidence type="ECO:0000256" key="2">
    <source>
        <dbReference type="ARBA" id="ARBA00022485"/>
    </source>
</evidence>
<feature type="domain" description="Radical SAM core" evidence="13">
    <location>
        <begin position="87"/>
        <end position="316"/>
    </location>
</feature>
<evidence type="ECO:0000256" key="11">
    <source>
        <dbReference type="ARBA" id="ARBA00023014"/>
    </source>
</evidence>
<dbReference type="HAMAP" id="MF_01849">
    <property type="entry name" value="RNA_methyltr_RlmN"/>
    <property type="match status" value="1"/>
</dbReference>
<dbReference type="AlphaFoldDB" id="A0A1F4U7X3"/>
<dbReference type="GO" id="GO:0046872">
    <property type="term" value="F:metal ion binding"/>
    <property type="evidence" value="ECO:0007669"/>
    <property type="project" value="UniProtKB-KW"/>
</dbReference>
<feature type="binding site" evidence="12">
    <location>
        <begin position="202"/>
        <end position="204"/>
    </location>
    <ligand>
        <name>S-adenosyl-L-methionine</name>
        <dbReference type="ChEBI" id="CHEBI:59789"/>
    </ligand>
</feature>
<evidence type="ECO:0000256" key="10">
    <source>
        <dbReference type="ARBA" id="ARBA00023004"/>
    </source>
</evidence>
<evidence type="ECO:0000259" key="13">
    <source>
        <dbReference type="PROSITE" id="PS51918"/>
    </source>
</evidence>
<keyword evidence="2 12" id="KW-0004">4Fe-4S</keyword>
<comment type="miscellaneous">
    <text evidence="12">Reaction proceeds by a ping-pong mechanism involving intermediate methylation of a conserved cysteine residue.</text>
</comment>
<evidence type="ECO:0000256" key="3">
    <source>
        <dbReference type="ARBA" id="ARBA00022490"/>
    </source>
</evidence>
<dbReference type="SFLD" id="SFLDG01062">
    <property type="entry name" value="methyltransferase_(Class_A)"/>
    <property type="match status" value="1"/>
</dbReference>
<organism evidence="14 15">
    <name type="scientific">candidate division WOR-1 bacterium RIFOXYC2_FULL_46_14</name>
    <dbReference type="NCBI Taxonomy" id="1802587"/>
    <lineage>
        <taxon>Bacteria</taxon>
        <taxon>Bacillati</taxon>
        <taxon>Saganbacteria</taxon>
    </lineage>
</organism>
<feature type="active site" description="S-methylcysteine intermediate" evidence="12">
    <location>
        <position position="321"/>
    </location>
</feature>
<keyword evidence="8 12" id="KW-0819">tRNA processing</keyword>
<dbReference type="InterPro" id="IPR013785">
    <property type="entry name" value="Aldolase_TIM"/>
</dbReference>
<dbReference type="GO" id="GO:0070040">
    <property type="term" value="F:rRNA (adenine(2503)-C2-)-methyltransferase activity"/>
    <property type="evidence" value="ECO:0007669"/>
    <property type="project" value="UniProtKB-UniRule"/>
</dbReference>
<evidence type="ECO:0000256" key="7">
    <source>
        <dbReference type="ARBA" id="ARBA00022691"/>
    </source>
</evidence>
<keyword evidence="9 12" id="KW-0479">Metal-binding</keyword>
<dbReference type="InterPro" id="IPR040072">
    <property type="entry name" value="Methyltransferase_A"/>
</dbReference>
<dbReference type="EC" id="2.1.1.192" evidence="12"/>
<proteinExistence type="inferred from homology"/>
<keyword evidence="4 12" id="KW-0698">rRNA processing</keyword>
<dbReference type="InterPro" id="IPR004383">
    <property type="entry name" value="rRNA_lsu_MTrfase_RlmN/Cfr"/>
</dbReference>
<dbReference type="EMBL" id="MEUJ01000002">
    <property type="protein sequence ID" value="OGC40940.1"/>
    <property type="molecule type" value="Genomic_DNA"/>
</dbReference>
<evidence type="ECO:0000256" key="8">
    <source>
        <dbReference type="ARBA" id="ARBA00022694"/>
    </source>
</evidence>
<keyword evidence="6 12" id="KW-0808">Transferase</keyword>
<keyword evidence="5 12" id="KW-0489">Methyltransferase</keyword>
<keyword evidence="12" id="KW-1015">Disulfide bond</keyword>
<comment type="caution">
    <text evidence="14">The sequence shown here is derived from an EMBL/GenBank/DDBJ whole genome shotgun (WGS) entry which is preliminary data.</text>
</comment>
<evidence type="ECO:0000256" key="4">
    <source>
        <dbReference type="ARBA" id="ARBA00022552"/>
    </source>
</evidence>
<keyword evidence="3 12" id="KW-0963">Cytoplasm</keyword>
<feature type="binding site" evidence="12">
    <location>
        <position position="179"/>
    </location>
    <ligand>
        <name>S-adenosyl-L-methionine</name>
        <dbReference type="ChEBI" id="CHEBI:59789"/>
    </ligand>
</feature>
<dbReference type="GO" id="GO:0005737">
    <property type="term" value="C:cytoplasm"/>
    <property type="evidence" value="ECO:0007669"/>
    <property type="project" value="UniProtKB-SubCell"/>
</dbReference>
<dbReference type="PROSITE" id="PS51918">
    <property type="entry name" value="RADICAL_SAM"/>
    <property type="match status" value="1"/>
</dbReference>
<comment type="function">
    <text evidence="12">Specifically methylates position 2 of adenine 2503 in 23S rRNA and position 2 of adenine 37 in tRNAs.</text>
</comment>
<evidence type="ECO:0000256" key="6">
    <source>
        <dbReference type="ARBA" id="ARBA00022679"/>
    </source>
</evidence>
<dbReference type="SUPFAM" id="SSF102114">
    <property type="entry name" value="Radical SAM enzymes"/>
    <property type="match status" value="1"/>
</dbReference>
<dbReference type="SFLD" id="SFLDF00275">
    <property type="entry name" value="adenosine_C2_methyltransferase"/>
    <property type="match status" value="1"/>
</dbReference>
<keyword evidence="10 12" id="KW-0408">Iron</keyword>
<dbReference type="GO" id="GO:0030488">
    <property type="term" value="P:tRNA methylation"/>
    <property type="evidence" value="ECO:0007669"/>
    <property type="project" value="UniProtKB-UniRule"/>
</dbReference>
<dbReference type="Proteomes" id="UP000179242">
    <property type="component" value="Unassembled WGS sequence"/>
</dbReference>
<protein>
    <recommendedName>
        <fullName evidence="12">Probable dual-specificity RNA methyltransferase RlmN</fullName>
        <ecNumber evidence="12">2.1.1.192</ecNumber>
    </recommendedName>
    <alternativeName>
        <fullName evidence="12">23S rRNA (adenine(2503)-C(2))-methyltransferase</fullName>
    </alternativeName>
    <alternativeName>
        <fullName evidence="12">23S rRNA m2A2503 methyltransferase</fullName>
    </alternativeName>
    <alternativeName>
        <fullName evidence="12">Ribosomal RNA large subunit methyltransferase N</fullName>
    </alternativeName>
    <alternativeName>
        <fullName evidence="12">tRNA (adenine(37)-C(2))-methyltransferase</fullName>
    </alternativeName>
    <alternativeName>
        <fullName evidence="12">tRNA m2A37 methyltransferase</fullName>
    </alternativeName>
</protein>
<keyword evidence="11 12" id="KW-0411">Iron-sulfur</keyword>
<dbReference type="PANTHER" id="PTHR30544">
    <property type="entry name" value="23S RRNA METHYLTRANSFERASE"/>
    <property type="match status" value="1"/>
</dbReference>
<dbReference type="FunFam" id="3.20.20.70:FF:000014">
    <property type="entry name" value="Probable dual-specificity RNA methyltransferase RlmN"/>
    <property type="match status" value="1"/>
</dbReference>
<feature type="binding site" evidence="12">
    <location>
        <position position="101"/>
    </location>
    <ligand>
        <name>[4Fe-4S] cluster</name>
        <dbReference type="ChEBI" id="CHEBI:49883"/>
        <note>4Fe-4S-S-AdoMet</note>
    </ligand>
</feature>
<dbReference type="GO" id="GO:0051539">
    <property type="term" value="F:4 iron, 4 sulfur cluster binding"/>
    <property type="evidence" value="ECO:0007669"/>
    <property type="project" value="UniProtKB-UniRule"/>
</dbReference>
<dbReference type="GO" id="GO:0002935">
    <property type="term" value="F:tRNA (adenine(37)-C2)-methyltransferase activity"/>
    <property type="evidence" value="ECO:0007669"/>
    <property type="project" value="UniProtKB-UniRule"/>
</dbReference>
<dbReference type="NCBIfam" id="TIGR00048">
    <property type="entry name" value="rRNA_mod_RlmN"/>
    <property type="match status" value="1"/>
</dbReference>
<dbReference type="InterPro" id="IPR058240">
    <property type="entry name" value="rSAM_sf"/>
</dbReference>
<comment type="cofactor">
    <cofactor evidence="12">
        <name>[4Fe-4S] cluster</name>
        <dbReference type="ChEBI" id="CHEBI:49883"/>
    </cofactor>
    <text evidence="12">Binds 1 [4Fe-4S] cluster. The cluster is coordinated with 3 cysteines and an exchangeable S-adenosyl-L-methionine.</text>
</comment>
<evidence type="ECO:0000256" key="5">
    <source>
        <dbReference type="ARBA" id="ARBA00022603"/>
    </source>
</evidence>
<dbReference type="Pfam" id="PF04055">
    <property type="entry name" value="Radical_SAM"/>
    <property type="match status" value="1"/>
</dbReference>
<feature type="binding site" evidence="12">
    <location>
        <begin position="147"/>
        <end position="148"/>
    </location>
    <ligand>
        <name>S-adenosyl-L-methionine</name>
        <dbReference type="ChEBI" id="CHEBI:59789"/>
    </ligand>
</feature>
<feature type="binding site" evidence="12">
    <location>
        <position position="105"/>
    </location>
    <ligand>
        <name>[4Fe-4S] cluster</name>
        <dbReference type="ChEBI" id="CHEBI:49883"/>
        <note>4Fe-4S-S-AdoMet</note>
    </ligand>
</feature>
<comment type="catalytic activity">
    <reaction evidence="12">
        <text>adenosine(37) in tRNA + 2 reduced [2Fe-2S]-[ferredoxin] + 2 S-adenosyl-L-methionine = 2-methyladenosine(37) in tRNA + 5'-deoxyadenosine + L-methionine + 2 oxidized [2Fe-2S]-[ferredoxin] + S-adenosyl-L-homocysteine</text>
        <dbReference type="Rhea" id="RHEA:43332"/>
        <dbReference type="Rhea" id="RHEA-COMP:10000"/>
        <dbReference type="Rhea" id="RHEA-COMP:10001"/>
        <dbReference type="Rhea" id="RHEA-COMP:10162"/>
        <dbReference type="Rhea" id="RHEA-COMP:10485"/>
        <dbReference type="ChEBI" id="CHEBI:17319"/>
        <dbReference type="ChEBI" id="CHEBI:33737"/>
        <dbReference type="ChEBI" id="CHEBI:33738"/>
        <dbReference type="ChEBI" id="CHEBI:57844"/>
        <dbReference type="ChEBI" id="CHEBI:57856"/>
        <dbReference type="ChEBI" id="CHEBI:59789"/>
        <dbReference type="ChEBI" id="CHEBI:74411"/>
        <dbReference type="ChEBI" id="CHEBI:74497"/>
        <dbReference type="EC" id="2.1.1.192"/>
    </reaction>
</comment>
<evidence type="ECO:0000313" key="14">
    <source>
        <dbReference type="EMBL" id="OGC40940.1"/>
    </source>
</evidence>
<dbReference type="Gene3D" id="3.20.20.70">
    <property type="entry name" value="Aldolase class I"/>
    <property type="match status" value="1"/>
</dbReference>
<dbReference type="GO" id="GO:0070475">
    <property type="term" value="P:rRNA base methylation"/>
    <property type="evidence" value="ECO:0007669"/>
    <property type="project" value="UniProtKB-UniRule"/>
</dbReference>
<dbReference type="Pfam" id="PF21016">
    <property type="entry name" value="RlmN_N"/>
    <property type="match status" value="1"/>
</dbReference>
<accession>A0A1F4U7X3</accession>
<dbReference type="SFLD" id="SFLDS00029">
    <property type="entry name" value="Radical_SAM"/>
    <property type="match status" value="1"/>
</dbReference>
<dbReference type="CDD" id="cd01335">
    <property type="entry name" value="Radical_SAM"/>
    <property type="match status" value="1"/>
</dbReference>
<reference evidence="14 15" key="1">
    <citation type="journal article" date="2016" name="Nat. Commun.">
        <title>Thousands of microbial genomes shed light on interconnected biogeochemical processes in an aquifer system.</title>
        <authorList>
            <person name="Anantharaman K."/>
            <person name="Brown C.T."/>
            <person name="Hug L.A."/>
            <person name="Sharon I."/>
            <person name="Castelle C.J."/>
            <person name="Probst A.J."/>
            <person name="Thomas B.C."/>
            <person name="Singh A."/>
            <person name="Wilkins M.J."/>
            <person name="Karaoz U."/>
            <person name="Brodie E.L."/>
            <person name="Williams K.H."/>
            <person name="Hubbard S.S."/>
            <person name="Banfield J.F."/>
        </authorList>
    </citation>
    <scope>NUCLEOTIDE SEQUENCE [LARGE SCALE GENOMIC DNA]</scope>
</reference>
<feature type="binding site" evidence="12">
    <location>
        <position position="108"/>
    </location>
    <ligand>
        <name>[4Fe-4S] cluster</name>
        <dbReference type="ChEBI" id="CHEBI:49883"/>
        <note>4Fe-4S-S-AdoMet</note>
    </ligand>
</feature>
<evidence type="ECO:0000313" key="15">
    <source>
        <dbReference type="Proteomes" id="UP000179242"/>
    </source>
</evidence>
<dbReference type="PIRSF" id="PIRSF006004">
    <property type="entry name" value="CHP00048"/>
    <property type="match status" value="1"/>
</dbReference>
<dbReference type="InterPro" id="IPR007197">
    <property type="entry name" value="rSAM"/>
</dbReference>
<evidence type="ECO:0000256" key="1">
    <source>
        <dbReference type="ARBA" id="ARBA00004496"/>
    </source>
</evidence>
<evidence type="ECO:0000256" key="9">
    <source>
        <dbReference type="ARBA" id="ARBA00022723"/>
    </source>
</evidence>
<dbReference type="GO" id="GO:0000049">
    <property type="term" value="F:tRNA binding"/>
    <property type="evidence" value="ECO:0007669"/>
    <property type="project" value="UniProtKB-UniRule"/>
</dbReference>
<comment type="similarity">
    <text evidence="12">Belongs to the radical SAM superfamily. RlmN family.</text>
</comment>
<feature type="active site" description="Proton acceptor" evidence="12">
    <location>
        <position position="80"/>
    </location>
</feature>
<feature type="binding site" evidence="12">
    <location>
        <position position="278"/>
    </location>
    <ligand>
        <name>S-adenosyl-L-methionine</name>
        <dbReference type="ChEBI" id="CHEBI:59789"/>
    </ligand>
</feature>
<comment type="subcellular location">
    <subcellularLocation>
        <location evidence="1 12">Cytoplasm</location>
    </subcellularLocation>
</comment>